<feature type="coiled-coil region" evidence="1">
    <location>
        <begin position="195"/>
        <end position="222"/>
    </location>
</feature>
<keyword evidence="2" id="KW-1133">Transmembrane helix</keyword>
<proteinExistence type="predicted"/>
<reference evidence="3" key="2">
    <citation type="submission" date="2020-07" db="EMBL/GenBank/DDBJ databases">
        <authorList>
            <person name="Lood C."/>
            <person name="Girard L."/>
        </authorList>
    </citation>
    <scope>NUCLEOTIDE SEQUENCE</scope>
    <source>
        <strain evidence="3">SWRI10</strain>
    </source>
</reference>
<keyword evidence="1" id="KW-0175">Coiled coil</keyword>
<accession>A0A923G255</accession>
<keyword evidence="2" id="KW-0472">Membrane</keyword>
<evidence type="ECO:0000313" key="3">
    <source>
        <dbReference type="EMBL" id="MBC3443021.1"/>
    </source>
</evidence>
<dbReference type="EMBL" id="JABWRE010000018">
    <property type="protein sequence ID" value="MBC3443021.1"/>
    <property type="molecule type" value="Genomic_DNA"/>
</dbReference>
<dbReference type="AlphaFoldDB" id="A0A923G255"/>
<evidence type="ECO:0000256" key="1">
    <source>
        <dbReference type="SAM" id="Coils"/>
    </source>
</evidence>
<reference evidence="3" key="1">
    <citation type="journal article" date="2020" name="Microorganisms">
        <title>Reliable Identification of Environmental Pseudomonas Isolates Using the rpoD Gene.</title>
        <authorList>
            <consortium name="The Broad Institute Genome Sequencing Platform"/>
            <person name="Girard L."/>
            <person name="Lood C."/>
            <person name="Rokni-Zadeh H."/>
            <person name="van Noort V."/>
            <person name="Lavigne R."/>
            <person name="De Mot R."/>
        </authorList>
    </citation>
    <scope>NUCLEOTIDE SEQUENCE</scope>
    <source>
        <strain evidence="3">SWRI10</strain>
    </source>
</reference>
<protein>
    <submittedName>
        <fullName evidence="3">Uncharacterized protein</fullName>
    </submittedName>
</protein>
<name>A0A923G255_9PSED</name>
<comment type="caution">
    <text evidence="3">The sequence shown here is derived from an EMBL/GenBank/DDBJ whole genome shotgun (WGS) entry which is preliminary data.</text>
</comment>
<sequence>MDAFMHAAAQDFPWAEELEKTVITSLTTSFGLDFLLFKDKLGGEVDTVHNVRNGVWATEAEKQRFEQRGEYDSTPYHQHANYIATGQKDKASQAAGTLKDPYRNKVMADHEQRNLDHVISAKEIHDDAGRELAGLSGVKLANQSSNLQTTHETVNKSKKQTPINEYLDKLPGLISNHEKSLAGDRARLTKMPRETPQQQHEARALEDKIRKTENKIDELKAVDPEGMRKRDAEARAPYDQQINKAYYTSSKFLHQTAHAAGSAGLAMGTRQMLGLVMAEVWFELREQLPALLDKIKHKFSLEAFVDSISKSLKGIWTRVQTRFNDFLVAFKDGVFAGVLGSLTTTVFNIFATTQAMAIKIIRELWGQLVKAIKLMVFNPDQLSFVEQCQAVTSLLSVGVATVVGTMAYTQLVPFLSFPFGTELAAFAGALVTGLVTLGLNYFLLHSAMARKLWAFIESLTPHADTVLEFQAINAELDRYLLELSRLEFNLDVEELQAFTQELEACNDEIQRSAILQQAVVARGIELPFEMGNAASTRNWLASLV</sequence>
<organism evidence="3">
    <name type="scientific">Pseudomonas urmiensis</name>
    <dbReference type="NCBI Taxonomy" id="2745493"/>
    <lineage>
        <taxon>Bacteria</taxon>
        <taxon>Pseudomonadati</taxon>
        <taxon>Pseudomonadota</taxon>
        <taxon>Gammaproteobacteria</taxon>
        <taxon>Pseudomonadales</taxon>
        <taxon>Pseudomonadaceae</taxon>
        <taxon>Pseudomonas</taxon>
    </lineage>
</organism>
<gene>
    <name evidence="3" type="ORF">HU737_20210</name>
</gene>
<keyword evidence="2" id="KW-0812">Transmembrane</keyword>
<feature type="transmembrane region" description="Helical" evidence="2">
    <location>
        <begin position="390"/>
        <end position="411"/>
    </location>
</feature>
<evidence type="ECO:0000256" key="2">
    <source>
        <dbReference type="SAM" id="Phobius"/>
    </source>
</evidence>
<feature type="transmembrane region" description="Helical" evidence="2">
    <location>
        <begin position="423"/>
        <end position="444"/>
    </location>
</feature>